<proteinExistence type="predicted"/>
<organism evidence="1 2">
    <name type="scientific">Melia azedarach</name>
    <name type="common">Chinaberry tree</name>
    <dbReference type="NCBI Taxonomy" id="155640"/>
    <lineage>
        <taxon>Eukaryota</taxon>
        <taxon>Viridiplantae</taxon>
        <taxon>Streptophyta</taxon>
        <taxon>Embryophyta</taxon>
        <taxon>Tracheophyta</taxon>
        <taxon>Spermatophyta</taxon>
        <taxon>Magnoliopsida</taxon>
        <taxon>eudicotyledons</taxon>
        <taxon>Gunneridae</taxon>
        <taxon>Pentapetalae</taxon>
        <taxon>rosids</taxon>
        <taxon>malvids</taxon>
        <taxon>Sapindales</taxon>
        <taxon>Meliaceae</taxon>
        <taxon>Melia</taxon>
    </lineage>
</organism>
<sequence length="352" mass="39214">MVNTTLFLVVLFLVSAGAASRTKLYSISDQEGANDGICKSMVETQGYICHEHTVTTQDGYVLSMQRIPNSQSGKPADKPPVLLQHGLLMAYWEWSWDELVAYDLPASFKFVHDQTGQKLHYVGHSLGTLIAFAAFSQEKLLNVIRSAALLSPIAHLGQMPSPLARSASDAFLAEDLYWLGIHEFAPRGEAVAKLMEDICKKPGNNCSNLMNSFTGANCCLNSSRTDVFLEHEPQSTATKNMIHLAQMTRKGTIAMYDYGNEDDNMNHYGQPTPPVYNMTRIPNDFPLFLSYGGKDLLSDVEDVKLLLDNLKDHQGDKLVVQFVEEYAHADFVFGENANQVVYDPLMAFFKLQ</sequence>
<reference evidence="1 2" key="1">
    <citation type="journal article" date="2023" name="Science">
        <title>Complex scaffold remodeling in plant triterpene biosynthesis.</title>
        <authorList>
            <person name="De La Pena R."/>
            <person name="Hodgson H."/>
            <person name="Liu J.C."/>
            <person name="Stephenson M.J."/>
            <person name="Martin A.C."/>
            <person name="Owen C."/>
            <person name="Harkess A."/>
            <person name="Leebens-Mack J."/>
            <person name="Jimenez L.E."/>
            <person name="Osbourn A."/>
            <person name="Sattely E.S."/>
        </authorList>
    </citation>
    <scope>NUCLEOTIDE SEQUENCE [LARGE SCALE GENOMIC DNA]</scope>
    <source>
        <strain evidence="2">cv. JPN11</strain>
        <tissue evidence="1">Leaf</tissue>
    </source>
</reference>
<gene>
    <name evidence="1" type="ORF">OWV82_002796</name>
</gene>
<evidence type="ECO:0000313" key="2">
    <source>
        <dbReference type="Proteomes" id="UP001164539"/>
    </source>
</evidence>
<dbReference type="EMBL" id="CM051394">
    <property type="protein sequence ID" value="KAJ4730123.1"/>
    <property type="molecule type" value="Genomic_DNA"/>
</dbReference>
<accession>A0ACC1Z3R2</accession>
<name>A0ACC1Z3R2_MELAZ</name>
<evidence type="ECO:0000313" key="1">
    <source>
        <dbReference type="EMBL" id="KAJ4730123.1"/>
    </source>
</evidence>
<dbReference type="Proteomes" id="UP001164539">
    <property type="component" value="Chromosome 1"/>
</dbReference>
<comment type="caution">
    <text evidence="1">The sequence shown here is derived from an EMBL/GenBank/DDBJ whole genome shotgun (WGS) entry which is preliminary data.</text>
</comment>
<keyword evidence="2" id="KW-1185">Reference proteome</keyword>
<protein>
    <submittedName>
        <fullName evidence="1">Lipase</fullName>
    </submittedName>
</protein>